<evidence type="ECO:0000313" key="2">
    <source>
        <dbReference type="EMBL" id="TGZ67812.1"/>
    </source>
</evidence>
<gene>
    <name evidence="2" type="ORF">CRM22_004582</name>
</gene>
<feature type="region of interest" description="Disordered" evidence="1">
    <location>
        <begin position="30"/>
        <end position="143"/>
    </location>
</feature>
<name>A0A4S2LVD1_OPIFE</name>
<comment type="caution">
    <text evidence="2">The sequence shown here is derived from an EMBL/GenBank/DDBJ whole genome shotgun (WGS) entry which is preliminary data.</text>
</comment>
<sequence>MIRAVLNQQQKRFMGGGQLNSLITKFFRPSEPPAVHSSAPSTEPPDEVTLSSKRARKAVSSLVKKAQIGDDKTESSDSKSVLKLGAPTELPYLQRPRRKRKEPSVDSAAKTARQQRARTGKFAQPSRRVVTNVSLSEDENDDD</sequence>
<dbReference type="AlphaFoldDB" id="A0A4S2LVD1"/>
<accession>A0A4S2LVD1</accession>
<evidence type="ECO:0000313" key="3">
    <source>
        <dbReference type="Proteomes" id="UP000308267"/>
    </source>
</evidence>
<proteinExistence type="predicted"/>
<protein>
    <submittedName>
        <fullName evidence="2">Uncharacterized protein</fullName>
    </submittedName>
</protein>
<dbReference type="Proteomes" id="UP000308267">
    <property type="component" value="Unassembled WGS sequence"/>
</dbReference>
<dbReference type="OrthoDB" id="10314243at2759"/>
<keyword evidence="3" id="KW-1185">Reference proteome</keyword>
<feature type="compositionally biased region" description="Basic and acidic residues" evidence="1">
    <location>
        <begin position="67"/>
        <end position="77"/>
    </location>
</feature>
<reference evidence="2 3" key="1">
    <citation type="journal article" date="2019" name="BMC Genomics">
        <title>New insights from Opisthorchis felineus genome: update on genomics of the epidemiologically important liver flukes.</title>
        <authorList>
            <person name="Ershov N.I."/>
            <person name="Mordvinov V.A."/>
            <person name="Prokhortchouk E.B."/>
            <person name="Pakharukova M.Y."/>
            <person name="Gunbin K.V."/>
            <person name="Ustyantsev K."/>
            <person name="Genaev M.A."/>
            <person name="Blinov A.G."/>
            <person name="Mazur A."/>
            <person name="Boulygina E."/>
            <person name="Tsygankova S."/>
            <person name="Khrameeva E."/>
            <person name="Chekanov N."/>
            <person name="Fan G."/>
            <person name="Xiao A."/>
            <person name="Zhang H."/>
            <person name="Xu X."/>
            <person name="Yang H."/>
            <person name="Solovyev V."/>
            <person name="Lee S.M."/>
            <person name="Liu X."/>
            <person name="Afonnikov D.A."/>
            <person name="Skryabin K.G."/>
        </authorList>
    </citation>
    <scope>NUCLEOTIDE SEQUENCE [LARGE SCALE GENOMIC DNA]</scope>
    <source>
        <strain evidence="2">AK-0245</strain>
        <tissue evidence="2">Whole organism</tissue>
    </source>
</reference>
<dbReference type="EMBL" id="SJOL01006398">
    <property type="protein sequence ID" value="TGZ67812.1"/>
    <property type="molecule type" value="Genomic_DNA"/>
</dbReference>
<evidence type="ECO:0000256" key="1">
    <source>
        <dbReference type="SAM" id="MobiDB-lite"/>
    </source>
</evidence>
<organism evidence="2 3">
    <name type="scientific">Opisthorchis felineus</name>
    <dbReference type="NCBI Taxonomy" id="147828"/>
    <lineage>
        <taxon>Eukaryota</taxon>
        <taxon>Metazoa</taxon>
        <taxon>Spiralia</taxon>
        <taxon>Lophotrochozoa</taxon>
        <taxon>Platyhelminthes</taxon>
        <taxon>Trematoda</taxon>
        <taxon>Digenea</taxon>
        <taxon>Opisthorchiida</taxon>
        <taxon>Opisthorchiata</taxon>
        <taxon>Opisthorchiidae</taxon>
        <taxon>Opisthorchis</taxon>
    </lineage>
</organism>